<dbReference type="GO" id="GO:0016020">
    <property type="term" value="C:membrane"/>
    <property type="evidence" value="ECO:0007669"/>
    <property type="project" value="UniProtKB-SubCell"/>
</dbReference>
<feature type="transmembrane region" description="Helical" evidence="6">
    <location>
        <begin position="474"/>
        <end position="496"/>
    </location>
</feature>
<feature type="transmembrane region" description="Helical" evidence="6">
    <location>
        <begin position="59"/>
        <end position="87"/>
    </location>
</feature>
<evidence type="ECO:0000256" key="1">
    <source>
        <dbReference type="ARBA" id="ARBA00004141"/>
    </source>
</evidence>
<sequence>MVRGGIYIVNVAGIGDKSEKHSCNGGNGVKEHNGAGATELKKYDYQEAINISGNGSYNYGLLAVLSLSLLGMGIDIFGFSVIVTGSACDFQLELWQKNIMLSMPFVGPIVMSIAWGYISDTQGRRKALLIALWGSFLSSFISAFSPNWIILALLKVFSSSFCSAVQSVAYALLNESCTSAVKGVYMLIMTSVLMLFVLSYVVPAYYILQLSFAYNIGFLTFTPWRLLTILLAAPLGISAFFLHFYYESPKFLVNAGREELALEFLAKIWTRNGKKDKYPVHKVVLHEELSFKTQDMHILKSLWLQTIPLFKPPLIWRTLQLFYLTAVIYGTNNSLVMWMPYIIGAFTSGTNSSTSDGSRSLCSILRSTANISSVVDSTTCSSSIQFHTLLSGITHGLVFASITLVVSKLASWKKLLMIMFLLIPALSSLGAIFNQNNLASLILFVGMTMTNLCMGVLFSYYVELYPTSYSGMAACLGVLVARFSGLAGVNFLGSFVMMHCTMTFYVFTGYLMSGVIVALFLPPDIKPKEV</sequence>
<dbReference type="Proteomes" id="UP001231518">
    <property type="component" value="Chromosome 8"/>
</dbReference>
<name>A0AAD7YLF4_MYTSE</name>
<reference evidence="8" key="1">
    <citation type="submission" date="2023-03" db="EMBL/GenBank/DDBJ databases">
        <title>Chromosome-level genomes of two armyworms, Mythimna separata and Mythimna loreyi, provide insights into the biosynthesis and reception of sex pheromones.</title>
        <authorList>
            <person name="Zhao H."/>
        </authorList>
    </citation>
    <scope>NUCLEOTIDE SEQUENCE</scope>
    <source>
        <strain evidence="8">BeijingLab</strain>
        <tissue evidence="8">Pupa</tissue>
    </source>
</reference>
<dbReference type="InterPro" id="IPR020846">
    <property type="entry name" value="MFS_dom"/>
</dbReference>
<feature type="transmembrane region" description="Helical" evidence="6">
    <location>
        <begin position="127"/>
        <end position="144"/>
    </location>
</feature>
<evidence type="ECO:0000256" key="6">
    <source>
        <dbReference type="SAM" id="Phobius"/>
    </source>
</evidence>
<feature type="transmembrane region" description="Helical" evidence="6">
    <location>
        <begin position="502"/>
        <end position="521"/>
    </location>
</feature>
<gene>
    <name evidence="8" type="ORF">PYW07_016325</name>
</gene>
<dbReference type="SUPFAM" id="SSF103473">
    <property type="entry name" value="MFS general substrate transporter"/>
    <property type="match status" value="1"/>
</dbReference>
<accession>A0AAD7YLF4</accession>
<dbReference type="GO" id="GO:0022857">
    <property type="term" value="F:transmembrane transporter activity"/>
    <property type="evidence" value="ECO:0007669"/>
    <property type="project" value="InterPro"/>
</dbReference>
<keyword evidence="2" id="KW-0813">Transport</keyword>
<evidence type="ECO:0000256" key="4">
    <source>
        <dbReference type="ARBA" id="ARBA00022989"/>
    </source>
</evidence>
<keyword evidence="5 6" id="KW-0472">Membrane</keyword>
<dbReference type="Pfam" id="PF07690">
    <property type="entry name" value="MFS_1"/>
    <property type="match status" value="1"/>
</dbReference>
<feature type="transmembrane region" description="Helical" evidence="6">
    <location>
        <begin position="185"/>
        <end position="206"/>
    </location>
</feature>
<comment type="caution">
    <text evidence="8">The sequence shown here is derived from an EMBL/GenBank/DDBJ whole genome shotgun (WGS) entry which is preliminary data.</text>
</comment>
<evidence type="ECO:0000313" key="8">
    <source>
        <dbReference type="EMBL" id="KAJ8718769.1"/>
    </source>
</evidence>
<evidence type="ECO:0000256" key="3">
    <source>
        <dbReference type="ARBA" id="ARBA00022692"/>
    </source>
</evidence>
<evidence type="ECO:0000256" key="5">
    <source>
        <dbReference type="ARBA" id="ARBA00023136"/>
    </source>
</evidence>
<protein>
    <recommendedName>
        <fullName evidence="7">Major facilitator superfamily (MFS) profile domain-containing protein</fullName>
    </recommendedName>
</protein>
<feature type="transmembrane region" description="Helical" evidence="6">
    <location>
        <begin position="415"/>
        <end position="433"/>
    </location>
</feature>
<keyword evidence="4 6" id="KW-1133">Transmembrane helix</keyword>
<dbReference type="PROSITE" id="PS50850">
    <property type="entry name" value="MFS"/>
    <property type="match status" value="1"/>
</dbReference>
<dbReference type="AlphaFoldDB" id="A0AAD7YLF4"/>
<comment type="subcellular location">
    <subcellularLocation>
        <location evidence="1">Membrane</location>
        <topology evidence="1">Multi-pass membrane protein</topology>
    </subcellularLocation>
</comment>
<feature type="transmembrane region" description="Helical" evidence="6">
    <location>
        <begin position="384"/>
        <end position="406"/>
    </location>
</feature>
<feature type="transmembrane region" description="Helical" evidence="6">
    <location>
        <begin position="439"/>
        <end position="462"/>
    </location>
</feature>
<keyword evidence="3 6" id="KW-0812">Transmembrane</keyword>
<evidence type="ECO:0000259" key="7">
    <source>
        <dbReference type="PROSITE" id="PS50850"/>
    </source>
</evidence>
<feature type="transmembrane region" description="Helical" evidence="6">
    <location>
        <begin position="226"/>
        <end position="246"/>
    </location>
</feature>
<dbReference type="PANTHER" id="PTHR23511:SF35">
    <property type="entry name" value="MAJOR FACILITATOR SUPERFAMILY (MFS) PROFILE DOMAIN-CONTAINING PROTEIN"/>
    <property type="match status" value="1"/>
</dbReference>
<evidence type="ECO:0000256" key="2">
    <source>
        <dbReference type="ARBA" id="ARBA00022448"/>
    </source>
</evidence>
<feature type="transmembrane region" description="Helical" evidence="6">
    <location>
        <begin position="321"/>
        <end position="343"/>
    </location>
</feature>
<dbReference type="EMBL" id="JARGEI010000015">
    <property type="protein sequence ID" value="KAJ8718769.1"/>
    <property type="molecule type" value="Genomic_DNA"/>
</dbReference>
<organism evidence="8 9">
    <name type="scientific">Mythimna separata</name>
    <name type="common">Oriental armyworm</name>
    <name type="synonym">Pseudaletia separata</name>
    <dbReference type="NCBI Taxonomy" id="271217"/>
    <lineage>
        <taxon>Eukaryota</taxon>
        <taxon>Metazoa</taxon>
        <taxon>Ecdysozoa</taxon>
        <taxon>Arthropoda</taxon>
        <taxon>Hexapoda</taxon>
        <taxon>Insecta</taxon>
        <taxon>Pterygota</taxon>
        <taxon>Neoptera</taxon>
        <taxon>Endopterygota</taxon>
        <taxon>Lepidoptera</taxon>
        <taxon>Glossata</taxon>
        <taxon>Ditrysia</taxon>
        <taxon>Noctuoidea</taxon>
        <taxon>Noctuidae</taxon>
        <taxon>Noctuinae</taxon>
        <taxon>Hadenini</taxon>
        <taxon>Mythimna</taxon>
    </lineage>
</organism>
<proteinExistence type="predicted"/>
<keyword evidence="9" id="KW-1185">Reference proteome</keyword>
<dbReference type="Gene3D" id="1.20.1250.20">
    <property type="entry name" value="MFS general substrate transporter like domains"/>
    <property type="match status" value="1"/>
</dbReference>
<feature type="transmembrane region" description="Helical" evidence="6">
    <location>
        <begin position="99"/>
        <end position="118"/>
    </location>
</feature>
<dbReference type="PANTHER" id="PTHR23511">
    <property type="entry name" value="SYNAPTIC VESICLE GLYCOPROTEIN 2"/>
    <property type="match status" value="1"/>
</dbReference>
<dbReference type="InterPro" id="IPR011701">
    <property type="entry name" value="MFS"/>
</dbReference>
<evidence type="ECO:0000313" key="9">
    <source>
        <dbReference type="Proteomes" id="UP001231518"/>
    </source>
</evidence>
<feature type="domain" description="Major facilitator superfamily (MFS) profile" evidence="7">
    <location>
        <begin position="61"/>
        <end position="526"/>
    </location>
</feature>
<dbReference type="InterPro" id="IPR036259">
    <property type="entry name" value="MFS_trans_sf"/>
</dbReference>